<dbReference type="PANTHER" id="PTHR21064:SF6">
    <property type="entry name" value="AMINOGLYCOSIDE PHOSPHOTRANSFERASE DOMAIN-CONTAINING PROTEIN"/>
    <property type="match status" value="1"/>
</dbReference>
<dbReference type="Proteomes" id="UP001589590">
    <property type="component" value="Unassembled WGS sequence"/>
</dbReference>
<sequence>MNTFPVTTSTISAKALEVYIKKQYKLDESYTCTLFRTGMNHTYFLSNKNTKFVLRVYCYNWRSKTEINEEITLLYQLKNQGLSVSFPIKDKNNTYIQDIEAPEGTRHAVLFSFAEGEKMRFMDNNTCFAIGALMGKFHSVTQNKTINRIQYNKNSLFELPFQKLSKYFSEDLPEMEFIKTIEATFQDSDFKNTKQGTVHLDIWYDNMSVANQTDITLFDFDFCGNGSQILDIGYFCKQLFHIETDKNIYEIKKDSFLEGYQKTNTLSEKELKLLPKAGLAVFIFYLGIQAQRFDWSNIFLSENYLKMYLGRLKSWMQYQNIANT</sequence>
<protein>
    <submittedName>
        <fullName evidence="3">Phosphotransferase</fullName>
    </submittedName>
</protein>
<proteinExistence type="inferred from homology"/>
<dbReference type="SUPFAM" id="SSF56112">
    <property type="entry name" value="Protein kinase-like (PK-like)"/>
    <property type="match status" value="1"/>
</dbReference>
<dbReference type="InterPro" id="IPR011009">
    <property type="entry name" value="Kinase-like_dom_sf"/>
</dbReference>
<dbReference type="EMBL" id="JBHMFA010000001">
    <property type="protein sequence ID" value="MFB9103749.1"/>
    <property type="molecule type" value="Genomic_DNA"/>
</dbReference>
<evidence type="ECO:0000259" key="2">
    <source>
        <dbReference type="Pfam" id="PF01636"/>
    </source>
</evidence>
<evidence type="ECO:0000313" key="4">
    <source>
        <dbReference type="Proteomes" id="UP001589590"/>
    </source>
</evidence>
<evidence type="ECO:0000256" key="1">
    <source>
        <dbReference type="ARBA" id="ARBA00038240"/>
    </source>
</evidence>
<organism evidence="3 4">
    <name type="scientific">Algibacter miyuki</name>
    <dbReference type="NCBI Taxonomy" id="1306933"/>
    <lineage>
        <taxon>Bacteria</taxon>
        <taxon>Pseudomonadati</taxon>
        <taxon>Bacteroidota</taxon>
        <taxon>Flavobacteriia</taxon>
        <taxon>Flavobacteriales</taxon>
        <taxon>Flavobacteriaceae</taxon>
        <taxon>Algibacter</taxon>
    </lineage>
</organism>
<dbReference type="InterPro" id="IPR002575">
    <property type="entry name" value="Aminoglycoside_PTrfase"/>
</dbReference>
<accession>A0ABV5GW87</accession>
<comment type="similarity">
    <text evidence="1">Belongs to the pseudomonas-type ThrB family.</text>
</comment>
<dbReference type="Pfam" id="PF01636">
    <property type="entry name" value="APH"/>
    <property type="match status" value="1"/>
</dbReference>
<name>A0ABV5GW87_9FLAO</name>
<dbReference type="RefSeq" id="WP_290269540.1">
    <property type="nucleotide sequence ID" value="NZ_JAUFQP010000007.1"/>
</dbReference>
<gene>
    <name evidence="3" type="ORF">ACFFU1_02470</name>
</gene>
<dbReference type="Gene3D" id="3.30.200.20">
    <property type="entry name" value="Phosphorylase Kinase, domain 1"/>
    <property type="match status" value="1"/>
</dbReference>
<dbReference type="Gene3D" id="3.90.1200.10">
    <property type="match status" value="1"/>
</dbReference>
<evidence type="ECO:0000313" key="3">
    <source>
        <dbReference type="EMBL" id="MFB9103749.1"/>
    </source>
</evidence>
<dbReference type="InterPro" id="IPR050249">
    <property type="entry name" value="Pseudomonas-type_ThrB"/>
</dbReference>
<feature type="domain" description="Aminoglycoside phosphotransferase" evidence="2">
    <location>
        <begin position="40"/>
        <end position="262"/>
    </location>
</feature>
<comment type="caution">
    <text evidence="3">The sequence shown here is derived from an EMBL/GenBank/DDBJ whole genome shotgun (WGS) entry which is preliminary data.</text>
</comment>
<keyword evidence="4" id="KW-1185">Reference proteome</keyword>
<dbReference type="PANTHER" id="PTHR21064">
    <property type="entry name" value="AMINOGLYCOSIDE PHOSPHOTRANSFERASE DOMAIN-CONTAINING PROTEIN-RELATED"/>
    <property type="match status" value="1"/>
</dbReference>
<reference evidence="3 4" key="1">
    <citation type="submission" date="2024-09" db="EMBL/GenBank/DDBJ databases">
        <authorList>
            <person name="Sun Q."/>
            <person name="Mori K."/>
        </authorList>
    </citation>
    <scope>NUCLEOTIDE SEQUENCE [LARGE SCALE GENOMIC DNA]</scope>
    <source>
        <strain evidence="3 4">CECT 8300</strain>
    </source>
</reference>